<feature type="transmembrane region" description="Helical" evidence="6">
    <location>
        <begin position="190"/>
        <end position="212"/>
    </location>
</feature>
<dbReference type="SUPFAM" id="SSF81342">
    <property type="entry name" value="Transmembrane di-heme cytochromes"/>
    <property type="match status" value="1"/>
</dbReference>
<protein>
    <recommendedName>
        <fullName evidence="7">Cytochrome b561 bacterial/Ni-hydrogenase domain-containing protein</fullName>
    </recommendedName>
</protein>
<evidence type="ECO:0000256" key="1">
    <source>
        <dbReference type="ARBA" id="ARBA00004651"/>
    </source>
</evidence>
<accession>A0A5A7NR84</accession>
<dbReference type="EMBL" id="BKDJ01000003">
    <property type="protein sequence ID" value="GER22328.1"/>
    <property type="molecule type" value="Genomic_DNA"/>
</dbReference>
<dbReference type="Proteomes" id="UP000325307">
    <property type="component" value="Unassembled WGS sequence"/>
</dbReference>
<feature type="transmembrane region" description="Helical" evidence="6">
    <location>
        <begin position="233"/>
        <end position="255"/>
    </location>
</feature>
<feature type="transmembrane region" description="Helical" evidence="6">
    <location>
        <begin position="67"/>
        <end position="86"/>
    </location>
</feature>
<dbReference type="GO" id="GO:0009055">
    <property type="term" value="F:electron transfer activity"/>
    <property type="evidence" value="ECO:0007669"/>
    <property type="project" value="InterPro"/>
</dbReference>
<evidence type="ECO:0000256" key="6">
    <source>
        <dbReference type="SAM" id="Phobius"/>
    </source>
</evidence>
<feature type="transmembrane region" description="Helical" evidence="6">
    <location>
        <begin position="275"/>
        <end position="294"/>
    </location>
</feature>
<evidence type="ECO:0000256" key="2">
    <source>
        <dbReference type="ARBA" id="ARBA00022475"/>
    </source>
</evidence>
<keyword evidence="3 6" id="KW-0812">Transmembrane</keyword>
<dbReference type="Gene3D" id="1.20.950.20">
    <property type="entry name" value="Transmembrane di-heme cytochromes, Chain C"/>
    <property type="match status" value="1"/>
</dbReference>
<keyword evidence="9" id="KW-1185">Reference proteome</keyword>
<dbReference type="OrthoDB" id="9795587at2"/>
<organism evidence="8 9">
    <name type="scientific">Zafaria cholistanensis</name>
    <dbReference type="NCBI Taxonomy" id="1682741"/>
    <lineage>
        <taxon>Bacteria</taxon>
        <taxon>Bacillati</taxon>
        <taxon>Actinomycetota</taxon>
        <taxon>Actinomycetes</taxon>
        <taxon>Micrococcales</taxon>
        <taxon>Micrococcaceae</taxon>
        <taxon>Zafaria</taxon>
    </lineage>
</organism>
<dbReference type="InterPro" id="IPR011577">
    <property type="entry name" value="Cyt_b561_bac/Ni-Hgenase"/>
</dbReference>
<evidence type="ECO:0000256" key="5">
    <source>
        <dbReference type="ARBA" id="ARBA00023136"/>
    </source>
</evidence>
<dbReference type="GO" id="GO:0022904">
    <property type="term" value="P:respiratory electron transport chain"/>
    <property type="evidence" value="ECO:0007669"/>
    <property type="project" value="InterPro"/>
</dbReference>
<dbReference type="GO" id="GO:0005886">
    <property type="term" value="C:plasma membrane"/>
    <property type="evidence" value="ECO:0007669"/>
    <property type="project" value="UniProtKB-SubCell"/>
</dbReference>
<comment type="subcellular location">
    <subcellularLocation>
        <location evidence="1">Cell membrane</location>
        <topology evidence="1">Multi-pass membrane protein</topology>
    </subcellularLocation>
</comment>
<evidence type="ECO:0000313" key="8">
    <source>
        <dbReference type="EMBL" id="GER22328.1"/>
    </source>
</evidence>
<sequence>MSTSTPTKTTAAKGKWSKLVWILPLALVILLAVVLAAKGLREIPAVQSFLADYPGESELPHGAPVGFPAWLAWQHFLNALLMLLIIRSGWLVRTTTRPPAYWTRNNKGLVRTKNPPTKMSLHLWLHLSLDALWILNGAVFFALIFATGQWMRIVPQSWDVFPNALSAALQYASLDWPHENGWVNYNSLQVLAYFTTVFIAAPLAIATGLRMSSAWPKHTEKLNRLYPIEAARAVHLPVMVYFVGFIIVHVTLVLATGALRNLNHMYAARDDGGWTGFWIFAASLVVMVLGWTAVRPILLRPIASLAGSVTR</sequence>
<evidence type="ECO:0000313" key="9">
    <source>
        <dbReference type="Proteomes" id="UP000325307"/>
    </source>
</evidence>
<feature type="transmembrane region" description="Helical" evidence="6">
    <location>
        <begin position="123"/>
        <end position="146"/>
    </location>
</feature>
<gene>
    <name evidence="8" type="ORF">NCCP1664_08250</name>
</gene>
<reference evidence="8 9" key="1">
    <citation type="submission" date="2019-09" db="EMBL/GenBank/DDBJ databases">
        <title>Arthrobacter zafarii sp. nov., a moderately thermotolerant and halotolerant actinobacterium isolated from Cholistan desert soil of Pakistan.</title>
        <authorList>
            <person name="Amin A."/>
            <person name="Ahmed I."/>
            <person name="Khalid N."/>
            <person name="Schumann P."/>
            <person name="Busse H.J."/>
            <person name="Khan I.U."/>
            <person name="Li S."/>
            <person name="Li W.J."/>
        </authorList>
    </citation>
    <scope>NUCLEOTIDE SEQUENCE [LARGE SCALE GENOMIC DNA]</scope>
    <source>
        <strain evidence="8 9">NCCP-1664</strain>
    </source>
</reference>
<evidence type="ECO:0000256" key="3">
    <source>
        <dbReference type="ARBA" id="ARBA00022692"/>
    </source>
</evidence>
<evidence type="ECO:0000256" key="4">
    <source>
        <dbReference type="ARBA" id="ARBA00022989"/>
    </source>
</evidence>
<proteinExistence type="predicted"/>
<dbReference type="Pfam" id="PF01292">
    <property type="entry name" value="Ni_hydr_CYTB"/>
    <property type="match status" value="1"/>
</dbReference>
<feature type="domain" description="Cytochrome b561 bacterial/Ni-hydrogenase" evidence="7">
    <location>
        <begin position="67"/>
        <end position="260"/>
    </location>
</feature>
<dbReference type="RefSeq" id="WP_149955974.1">
    <property type="nucleotide sequence ID" value="NZ_BKDJ01000003.1"/>
</dbReference>
<keyword evidence="2" id="KW-1003">Cell membrane</keyword>
<keyword evidence="5 6" id="KW-0472">Membrane</keyword>
<evidence type="ECO:0000259" key="7">
    <source>
        <dbReference type="Pfam" id="PF01292"/>
    </source>
</evidence>
<dbReference type="AlphaFoldDB" id="A0A5A7NR84"/>
<keyword evidence="4 6" id="KW-1133">Transmembrane helix</keyword>
<name>A0A5A7NR84_9MICC</name>
<comment type="caution">
    <text evidence="8">The sequence shown here is derived from an EMBL/GenBank/DDBJ whole genome shotgun (WGS) entry which is preliminary data.</text>
</comment>
<dbReference type="InterPro" id="IPR016174">
    <property type="entry name" value="Di-haem_cyt_TM"/>
</dbReference>